<sequence>MRVRGDIWKILRLHCIPVWNRSQSGEDQGNTRPNPPRPIKEVRKARRIICPLTVLAKYEKYLPFLALRGTKSHGFKWNGECDSVRGQDLSLQRPILELTVRRRRSLPCTGNVAFRPRLRVSRGT</sequence>
<dbReference type="Proteomes" id="UP001279734">
    <property type="component" value="Unassembled WGS sequence"/>
</dbReference>
<reference evidence="1" key="1">
    <citation type="submission" date="2023-05" db="EMBL/GenBank/DDBJ databases">
        <title>Nepenthes gracilis genome sequencing.</title>
        <authorList>
            <person name="Fukushima K."/>
        </authorList>
    </citation>
    <scope>NUCLEOTIDE SEQUENCE</scope>
    <source>
        <strain evidence="1">SING2019-196</strain>
    </source>
</reference>
<organism evidence="1 2">
    <name type="scientific">Nepenthes gracilis</name>
    <name type="common">Slender pitcher plant</name>
    <dbReference type="NCBI Taxonomy" id="150966"/>
    <lineage>
        <taxon>Eukaryota</taxon>
        <taxon>Viridiplantae</taxon>
        <taxon>Streptophyta</taxon>
        <taxon>Embryophyta</taxon>
        <taxon>Tracheophyta</taxon>
        <taxon>Spermatophyta</taxon>
        <taxon>Magnoliopsida</taxon>
        <taxon>eudicotyledons</taxon>
        <taxon>Gunneridae</taxon>
        <taxon>Pentapetalae</taxon>
        <taxon>Caryophyllales</taxon>
        <taxon>Nepenthaceae</taxon>
        <taxon>Nepenthes</taxon>
    </lineage>
</organism>
<evidence type="ECO:0000313" key="2">
    <source>
        <dbReference type="Proteomes" id="UP001279734"/>
    </source>
</evidence>
<keyword evidence="2" id="KW-1185">Reference proteome</keyword>
<proteinExistence type="predicted"/>
<gene>
    <name evidence="1" type="ORF">Nepgr_002043</name>
</gene>
<comment type="caution">
    <text evidence="1">The sequence shown here is derived from an EMBL/GenBank/DDBJ whole genome shotgun (WGS) entry which is preliminary data.</text>
</comment>
<protein>
    <submittedName>
        <fullName evidence="1">Uncharacterized protein</fullName>
    </submittedName>
</protein>
<name>A0AAD3P956_NEPGR</name>
<evidence type="ECO:0000313" key="1">
    <source>
        <dbReference type="EMBL" id="GMH00204.1"/>
    </source>
</evidence>
<accession>A0AAD3P956</accession>
<dbReference type="AlphaFoldDB" id="A0AAD3P956"/>
<dbReference type="EMBL" id="BSYO01000002">
    <property type="protein sequence ID" value="GMH00204.1"/>
    <property type="molecule type" value="Genomic_DNA"/>
</dbReference>